<keyword evidence="2" id="KW-1185">Reference proteome</keyword>
<evidence type="ECO:0000313" key="2">
    <source>
        <dbReference type="Proteomes" id="UP000029964"/>
    </source>
</evidence>
<dbReference type="OrthoDB" id="5282002at2759"/>
<accession>A0A086SXG1</accession>
<organism evidence="1 2">
    <name type="scientific">Hapsidospora chrysogenum (strain ATCC 11550 / CBS 779.69 / DSM 880 / IAM 14645 / JCM 23072 / IMI 49137)</name>
    <name type="common">Acremonium chrysogenum</name>
    <dbReference type="NCBI Taxonomy" id="857340"/>
    <lineage>
        <taxon>Eukaryota</taxon>
        <taxon>Fungi</taxon>
        <taxon>Dikarya</taxon>
        <taxon>Ascomycota</taxon>
        <taxon>Pezizomycotina</taxon>
        <taxon>Sordariomycetes</taxon>
        <taxon>Hypocreomycetidae</taxon>
        <taxon>Hypocreales</taxon>
        <taxon>Bionectriaceae</taxon>
        <taxon>Hapsidospora</taxon>
    </lineage>
</organism>
<evidence type="ECO:0000313" key="1">
    <source>
        <dbReference type="EMBL" id="KFH41793.1"/>
    </source>
</evidence>
<name>A0A086SXG1_HAPC1</name>
<protein>
    <submittedName>
        <fullName evidence="1">Uncharacterized protein</fullName>
    </submittedName>
</protein>
<comment type="caution">
    <text evidence="1">The sequence shown here is derived from an EMBL/GenBank/DDBJ whole genome shotgun (WGS) entry which is preliminary data.</text>
</comment>
<sequence>MVPIPDAQAQADITAKLNALALALESHDKWTPPRPHPTLFHIWDFVKRSHYIMTELDNIRHGRELKHPDQIPSLNSGWTVQDNEEKAQKSFFDVVTRTITINKILEKPSELTMMGMPSIEFNDDIKAKGQAVQDAIMSVPE</sequence>
<dbReference type="EMBL" id="JPKY01000114">
    <property type="protein sequence ID" value="KFH41793.1"/>
    <property type="molecule type" value="Genomic_DNA"/>
</dbReference>
<dbReference type="AlphaFoldDB" id="A0A086SXG1"/>
<proteinExistence type="predicted"/>
<reference evidence="2" key="1">
    <citation type="journal article" date="2014" name="Genome Announc.">
        <title>Genome sequence and annotation of Acremonium chrysogenum, producer of the beta-lactam antibiotic cephalosporin C.</title>
        <authorList>
            <person name="Terfehr D."/>
            <person name="Dahlmann T.A."/>
            <person name="Specht T."/>
            <person name="Zadra I."/>
            <person name="Kuernsteiner H."/>
            <person name="Kueck U."/>
        </authorList>
    </citation>
    <scope>NUCLEOTIDE SEQUENCE [LARGE SCALE GENOMIC DNA]</scope>
    <source>
        <strain evidence="2">ATCC 11550 / CBS 779.69 / DSM 880 / IAM 14645 / JCM 23072 / IMI 49137</strain>
    </source>
</reference>
<dbReference type="HOGENOM" id="CLU_123978_0_0_1"/>
<dbReference type="Proteomes" id="UP000029964">
    <property type="component" value="Unassembled WGS sequence"/>
</dbReference>
<gene>
    <name evidence="1" type="ORF">ACRE_074870</name>
</gene>